<dbReference type="GO" id="GO:0000921">
    <property type="term" value="P:septin ring assembly"/>
    <property type="evidence" value="ECO:0007669"/>
    <property type="project" value="TreeGrafter"/>
</dbReference>
<keyword evidence="6" id="KW-0131">Cell cycle</keyword>
<evidence type="ECO:0000256" key="1">
    <source>
        <dbReference type="ARBA" id="ARBA00004496"/>
    </source>
</evidence>
<comment type="function">
    <text evidence="7">Activator of cell division through the inhibition of FtsZ GTPase activity, therefore promoting FtsZ assembly into bundles of protofilaments necessary for the formation of the division Z ring. It is recruited early at mid-cell but it is not essential for cell division.</text>
</comment>
<dbReference type="GO" id="GO:0005829">
    <property type="term" value="C:cytosol"/>
    <property type="evidence" value="ECO:0007669"/>
    <property type="project" value="TreeGrafter"/>
</dbReference>
<dbReference type="Gene3D" id="3.30.160.880">
    <property type="entry name" value="Cell division protein ZapA protomer, N-terminal domain"/>
    <property type="match status" value="1"/>
</dbReference>
<dbReference type="GO" id="GO:0032153">
    <property type="term" value="C:cell division site"/>
    <property type="evidence" value="ECO:0007669"/>
    <property type="project" value="TreeGrafter"/>
</dbReference>
<comment type="subunit">
    <text evidence="8">Homodimer. Interacts with FtsZ.</text>
</comment>
<evidence type="ECO:0000256" key="5">
    <source>
        <dbReference type="ARBA" id="ARBA00023210"/>
    </source>
</evidence>
<dbReference type="InterPro" id="IPR007838">
    <property type="entry name" value="Cell_div_ZapA-like"/>
</dbReference>
<gene>
    <name evidence="10" type="ORF">MNBD_ALPHA06-2276</name>
</gene>
<evidence type="ECO:0000256" key="6">
    <source>
        <dbReference type="ARBA" id="ARBA00023306"/>
    </source>
</evidence>
<keyword evidence="5" id="KW-0717">Septation</keyword>
<dbReference type="PANTHER" id="PTHR34981">
    <property type="entry name" value="CELL DIVISION PROTEIN ZAPA"/>
    <property type="match status" value="1"/>
</dbReference>
<proteinExistence type="predicted"/>
<dbReference type="GO" id="GO:0030428">
    <property type="term" value="C:cell septum"/>
    <property type="evidence" value="ECO:0007669"/>
    <property type="project" value="TreeGrafter"/>
</dbReference>
<evidence type="ECO:0000313" key="10">
    <source>
        <dbReference type="EMBL" id="VAV94389.1"/>
    </source>
</evidence>
<dbReference type="PANTHER" id="PTHR34981:SF1">
    <property type="entry name" value="CELL DIVISION PROTEIN ZAPA"/>
    <property type="match status" value="1"/>
</dbReference>
<dbReference type="SUPFAM" id="SSF102829">
    <property type="entry name" value="Cell division protein ZapA-like"/>
    <property type="match status" value="1"/>
</dbReference>
<evidence type="ECO:0000256" key="3">
    <source>
        <dbReference type="ARBA" id="ARBA00022490"/>
    </source>
</evidence>
<dbReference type="AlphaFoldDB" id="A0A3B0RR92"/>
<sequence length="108" mass="11596">MSKVSIRVNDRAFSIGCEPGQEAHVQKLGKAFDQKVSELVEQVGQIGDLRLFLMAALVISDELASAQAEAGDKTAEDKMAKIHTDASNALDEAAKRIEQLATQLGEAK</sequence>
<organism evidence="10">
    <name type="scientific">hydrothermal vent metagenome</name>
    <dbReference type="NCBI Taxonomy" id="652676"/>
    <lineage>
        <taxon>unclassified sequences</taxon>
        <taxon>metagenomes</taxon>
        <taxon>ecological metagenomes</taxon>
    </lineage>
</organism>
<evidence type="ECO:0000256" key="4">
    <source>
        <dbReference type="ARBA" id="ARBA00022618"/>
    </source>
</evidence>
<dbReference type="Pfam" id="PF05164">
    <property type="entry name" value="ZapA"/>
    <property type="match status" value="1"/>
</dbReference>
<keyword evidence="3" id="KW-0963">Cytoplasm</keyword>
<dbReference type="InterPro" id="IPR036192">
    <property type="entry name" value="Cell_div_ZapA-like_sf"/>
</dbReference>
<comment type="subcellular location">
    <subcellularLocation>
        <location evidence="1">Cytoplasm</location>
    </subcellularLocation>
</comment>
<dbReference type="InterPro" id="IPR042233">
    <property type="entry name" value="Cell_div_ZapA_N"/>
</dbReference>
<protein>
    <recommendedName>
        <fullName evidence="2">Cell division protein ZapA</fullName>
    </recommendedName>
    <alternativeName>
        <fullName evidence="9">Z ring-associated protein ZapA</fullName>
    </alternativeName>
</protein>
<reference evidence="10" key="1">
    <citation type="submission" date="2018-06" db="EMBL/GenBank/DDBJ databases">
        <authorList>
            <person name="Zhirakovskaya E."/>
        </authorList>
    </citation>
    <scope>NUCLEOTIDE SEQUENCE</scope>
</reference>
<accession>A0A3B0RR92</accession>
<dbReference type="GO" id="GO:0043093">
    <property type="term" value="P:FtsZ-dependent cytokinesis"/>
    <property type="evidence" value="ECO:0007669"/>
    <property type="project" value="TreeGrafter"/>
</dbReference>
<evidence type="ECO:0000256" key="7">
    <source>
        <dbReference type="ARBA" id="ARBA00024910"/>
    </source>
</evidence>
<keyword evidence="4" id="KW-0132">Cell division</keyword>
<evidence type="ECO:0000256" key="9">
    <source>
        <dbReference type="ARBA" id="ARBA00033158"/>
    </source>
</evidence>
<dbReference type="GO" id="GO:0000917">
    <property type="term" value="P:division septum assembly"/>
    <property type="evidence" value="ECO:0007669"/>
    <property type="project" value="UniProtKB-KW"/>
</dbReference>
<evidence type="ECO:0000256" key="2">
    <source>
        <dbReference type="ARBA" id="ARBA00015195"/>
    </source>
</evidence>
<name>A0A3B0RR92_9ZZZZ</name>
<evidence type="ECO:0000256" key="8">
    <source>
        <dbReference type="ARBA" id="ARBA00026068"/>
    </source>
</evidence>
<dbReference type="EMBL" id="UOEE01000182">
    <property type="protein sequence ID" value="VAV94389.1"/>
    <property type="molecule type" value="Genomic_DNA"/>
</dbReference>